<dbReference type="PANTHER" id="PTHR46401">
    <property type="entry name" value="GLYCOSYLTRANSFERASE WBBK-RELATED"/>
    <property type="match status" value="1"/>
</dbReference>
<dbReference type="AlphaFoldDB" id="A0A927AYN5"/>
<sequence>MKILFDHQAFSLHTYGGVSRYFSELIHGINLTPDYSAALPLLFSNNIHLKEKGFDINHFLLNKDFKRKKRLIYEINKFYSLLALKKKQYDILHPTYFDSYFIPYLNRKPLVVTFHDMIHEKFSDQFKELTFDRGIIARKKLMANQADRIIAVSESTKRDIVELLNIKPEKIEVVYHGCSFPPSVVSSTEEPDPVPFPYLLYVGSRQVYKNFGGMLTAIQPVLKKYRLKLLCAGGGGFTESEHQLIQSLGISDLVEQHVINDQILRKLYQQAVAFIFPSLYEGFGIPILEAFDCGCPCIVNNSSSLPEVAGEAALYVNFNEPDSVIDAVERLLSDTELKQQLIKKGKERLREFSWKNTVDSTLRLYKELG</sequence>
<comment type="caution">
    <text evidence="4">The sequence shown here is derived from an EMBL/GenBank/DDBJ whole genome shotgun (WGS) entry which is preliminary data.</text>
</comment>
<dbReference type="GO" id="GO:0009103">
    <property type="term" value="P:lipopolysaccharide biosynthetic process"/>
    <property type="evidence" value="ECO:0007669"/>
    <property type="project" value="TreeGrafter"/>
</dbReference>
<dbReference type="InterPro" id="IPR001296">
    <property type="entry name" value="Glyco_trans_1"/>
</dbReference>
<evidence type="ECO:0000259" key="3">
    <source>
        <dbReference type="Pfam" id="PF13439"/>
    </source>
</evidence>
<keyword evidence="1" id="KW-0808">Transferase</keyword>
<keyword evidence="5" id="KW-1185">Reference proteome</keyword>
<dbReference type="GO" id="GO:0016757">
    <property type="term" value="F:glycosyltransferase activity"/>
    <property type="evidence" value="ECO:0007669"/>
    <property type="project" value="InterPro"/>
</dbReference>
<dbReference type="PANTHER" id="PTHR46401:SF2">
    <property type="entry name" value="GLYCOSYLTRANSFERASE WBBK-RELATED"/>
    <property type="match status" value="1"/>
</dbReference>
<reference evidence="4" key="1">
    <citation type="submission" date="2020-09" db="EMBL/GenBank/DDBJ databases">
        <authorList>
            <person name="Kim M.K."/>
        </authorList>
    </citation>
    <scope>NUCLEOTIDE SEQUENCE</scope>
    <source>
        <strain evidence="4">BT704</strain>
    </source>
</reference>
<dbReference type="Gene3D" id="3.40.50.2000">
    <property type="entry name" value="Glycogen Phosphorylase B"/>
    <property type="match status" value="2"/>
</dbReference>
<organism evidence="4 5">
    <name type="scientific">Spirosoma validum</name>
    <dbReference type="NCBI Taxonomy" id="2771355"/>
    <lineage>
        <taxon>Bacteria</taxon>
        <taxon>Pseudomonadati</taxon>
        <taxon>Bacteroidota</taxon>
        <taxon>Cytophagia</taxon>
        <taxon>Cytophagales</taxon>
        <taxon>Cytophagaceae</taxon>
        <taxon>Spirosoma</taxon>
    </lineage>
</organism>
<accession>A0A927AYN5</accession>
<protein>
    <submittedName>
        <fullName evidence="4">Glycosyltransferase family 4 protein</fullName>
    </submittedName>
</protein>
<dbReference type="EMBL" id="JACXAA010000002">
    <property type="protein sequence ID" value="MBD2752286.1"/>
    <property type="molecule type" value="Genomic_DNA"/>
</dbReference>
<dbReference type="SUPFAM" id="SSF53756">
    <property type="entry name" value="UDP-Glycosyltransferase/glycogen phosphorylase"/>
    <property type="match status" value="1"/>
</dbReference>
<name>A0A927AYN5_9BACT</name>
<dbReference type="InterPro" id="IPR028098">
    <property type="entry name" value="Glyco_trans_4-like_N"/>
</dbReference>
<proteinExistence type="predicted"/>
<feature type="domain" description="Glycosyl transferase family 1" evidence="2">
    <location>
        <begin position="196"/>
        <end position="348"/>
    </location>
</feature>
<evidence type="ECO:0000313" key="5">
    <source>
        <dbReference type="Proteomes" id="UP000653797"/>
    </source>
</evidence>
<evidence type="ECO:0000256" key="1">
    <source>
        <dbReference type="ARBA" id="ARBA00022679"/>
    </source>
</evidence>
<dbReference type="Pfam" id="PF00534">
    <property type="entry name" value="Glycos_transf_1"/>
    <property type="match status" value="1"/>
</dbReference>
<gene>
    <name evidence="4" type="ORF">IC230_05240</name>
</gene>
<evidence type="ECO:0000313" key="4">
    <source>
        <dbReference type="EMBL" id="MBD2752286.1"/>
    </source>
</evidence>
<dbReference type="Pfam" id="PF13439">
    <property type="entry name" value="Glyco_transf_4"/>
    <property type="match status" value="1"/>
</dbReference>
<dbReference type="CDD" id="cd03809">
    <property type="entry name" value="GT4_MtfB-like"/>
    <property type="match status" value="1"/>
</dbReference>
<evidence type="ECO:0000259" key="2">
    <source>
        <dbReference type="Pfam" id="PF00534"/>
    </source>
</evidence>
<dbReference type="Proteomes" id="UP000653797">
    <property type="component" value="Unassembled WGS sequence"/>
</dbReference>
<dbReference type="RefSeq" id="WP_191037936.1">
    <property type="nucleotide sequence ID" value="NZ_JACXAA010000002.1"/>
</dbReference>
<feature type="domain" description="Glycosyltransferase subfamily 4-like N-terminal" evidence="3">
    <location>
        <begin position="67"/>
        <end position="177"/>
    </location>
</feature>